<keyword evidence="2" id="KW-0472">Membrane</keyword>
<dbReference type="GO" id="GO:0051285">
    <property type="term" value="C:cell cortex of cell tip"/>
    <property type="evidence" value="ECO:0007669"/>
    <property type="project" value="TreeGrafter"/>
</dbReference>
<keyword evidence="2" id="KW-1133">Transmembrane helix</keyword>
<dbReference type="OrthoDB" id="4159154at2759"/>
<accession>A0A5M3YNA2</accession>
<feature type="compositionally biased region" description="Gly residues" evidence="1">
    <location>
        <begin position="241"/>
        <end position="250"/>
    </location>
</feature>
<feature type="transmembrane region" description="Helical" evidence="2">
    <location>
        <begin position="164"/>
        <end position="186"/>
    </location>
</feature>
<keyword evidence="4" id="KW-1185">Reference proteome</keyword>
<evidence type="ECO:0000256" key="1">
    <source>
        <dbReference type="SAM" id="MobiDB-lite"/>
    </source>
</evidence>
<dbReference type="VEuPathDB" id="FungiDB:ATEG_01507"/>
<keyword evidence="2" id="KW-0812">Transmembrane</keyword>
<protein>
    <submittedName>
        <fullName evidence="3">Uncharacterized protein</fullName>
    </submittedName>
</protein>
<dbReference type="EMBL" id="BLJY01000001">
    <property type="protein sequence ID" value="GFF12493.1"/>
    <property type="molecule type" value="Genomic_DNA"/>
</dbReference>
<dbReference type="InterPro" id="IPR009571">
    <property type="entry name" value="SUR7/Rim9-like_fungi"/>
</dbReference>
<reference evidence="3 4" key="1">
    <citation type="submission" date="2020-01" db="EMBL/GenBank/DDBJ databases">
        <title>Aspergillus terreus IFO 6365 whole genome shotgun sequence.</title>
        <authorList>
            <person name="Kanamasa S."/>
            <person name="Takahashi H."/>
        </authorList>
    </citation>
    <scope>NUCLEOTIDE SEQUENCE [LARGE SCALE GENOMIC DNA]</scope>
    <source>
        <strain evidence="3 4">IFO 6365</strain>
    </source>
</reference>
<proteinExistence type="predicted"/>
<dbReference type="AlphaFoldDB" id="A0A5M3YNA2"/>
<evidence type="ECO:0000313" key="4">
    <source>
        <dbReference type="Proteomes" id="UP000452235"/>
    </source>
</evidence>
<name>A0A5M3YNA2_ASPTE</name>
<organism evidence="3 4">
    <name type="scientific">Aspergillus terreus</name>
    <dbReference type="NCBI Taxonomy" id="33178"/>
    <lineage>
        <taxon>Eukaryota</taxon>
        <taxon>Fungi</taxon>
        <taxon>Dikarya</taxon>
        <taxon>Ascomycota</taxon>
        <taxon>Pezizomycotina</taxon>
        <taxon>Eurotiomycetes</taxon>
        <taxon>Eurotiomycetidae</taxon>
        <taxon>Eurotiales</taxon>
        <taxon>Aspergillaceae</taxon>
        <taxon>Aspergillus</taxon>
        <taxon>Aspergillus subgen. Circumdati</taxon>
    </lineage>
</organism>
<gene>
    <name evidence="3" type="ORF">ATEIFO6365_0001071600</name>
</gene>
<evidence type="ECO:0000313" key="3">
    <source>
        <dbReference type="EMBL" id="GFF12493.1"/>
    </source>
</evidence>
<dbReference type="PANTHER" id="PTHR28019">
    <property type="entry name" value="CELL MEMBRANE PROTEIN YLR413W-RELATED"/>
    <property type="match status" value="1"/>
</dbReference>
<dbReference type="Pfam" id="PF06687">
    <property type="entry name" value="SUR7"/>
    <property type="match status" value="1"/>
</dbReference>
<sequence>MRTFYSFLPTLTAFIALVLGLLCLFAGTSTKVLVSADHFTLYTPTIGNGTGMHDYYSIYTMTYCEGFLMDNEDKNLTGCSNRTMLFSFDPAQVFAKETGNTTSLSDLGWPSSVTEDFQAFRLTSRGMSVFYCIGVGLAGLAMLERLWRVVTRGRPQSAMELCSLLLSFMMFSIASIIATVIAFQFVDLINSHGESANVTAGYGRTFLGMTWAAAGLTLVGSMASLAMVMLDRVRPGAVVGGGGGGEGGGKPAMVEDSDSVRSRL</sequence>
<evidence type="ECO:0000256" key="2">
    <source>
        <dbReference type="SAM" id="Phobius"/>
    </source>
</evidence>
<dbReference type="PANTHER" id="PTHR28019:SF7">
    <property type="entry name" value="SUR7 PROTEIN"/>
    <property type="match status" value="1"/>
</dbReference>
<feature type="region of interest" description="Disordered" evidence="1">
    <location>
        <begin position="241"/>
        <end position="264"/>
    </location>
</feature>
<dbReference type="InterPro" id="IPR052413">
    <property type="entry name" value="SUR7_domain"/>
</dbReference>
<dbReference type="Proteomes" id="UP000452235">
    <property type="component" value="Unassembled WGS sequence"/>
</dbReference>
<feature type="transmembrane region" description="Helical" evidence="2">
    <location>
        <begin position="126"/>
        <end position="143"/>
    </location>
</feature>
<feature type="transmembrane region" description="Helical" evidence="2">
    <location>
        <begin position="206"/>
        <end position="230"/>
    </location>
</feature>
<dbReference type="GO" id="GO:0005886">
    <property type="term" value="C:plasma membrane"/>
    <property type="evidence" value="ECO:0007669"/>
    <property type="project" value="InterPro"/>
</dbReference>
<comment type="caution">
    <text evidence="3">The sequence shown here is derived from an EMBL/GenBank/DDBJ whole genome shotgun (WGS) entry which is preliminary data.</text>
</comment>
<dbReference type="GO" id="GO:0031505">
    <property type="term" value="P:fungal-type cell wall organization"/>
    <property type="evidence" value="ECO:0007669"/>
    <property type="project" value="TreeGrafter"/>
</dbReference>